<proteinExistence type="predicted"/>
<organism evidence="2 3">
    <name type="scientific">Urochloa decumbens</name>
    <dbReference type="NCBI Taxonomy" id="240449"/>
    <lineage>
        <taxon>Eukaryota</taxon>
        <taxon>Viridiplantae</taxon>
        <taxon>Streptophyta</taxon>
        <taxon>Embryophyta</taxon>
        <taxon>Tracheophyta</taxon>
        <taxon>Spermatophyta</taxon>
        <taxon>Magnoliopsida</taxon>
        <taxon>Liliopsida</taxon>
        <taxon>Poales</taxon>
        <taxon>Poaceae</taxon>
        <taxon>PACMAD clade</taxon>
        <taxon>Panicoideae</taxon>
        <taxon>Panicodae</taxon>
        <taxon>Paniceae</taxon>
        <taxon>Melinidinae</taxon>
        <taxon>Urochloa</taxon>
    </lineage>
</organism>
<evidence type="ECO:0000313" key="3">
    <source>
        <dbReference type="Proteomes" id="UP001497457"/>
    </source>
</evidence>
<reference evidence="2" key="1">
    <citation type="submission" date="2024-10" db="EMBL/GenBank/DDBJ databases">
        <authorList>
            <person name="Ryan C."/>
        </authorList>
    </citation>
    <scope>NUCLEOTIDE SEQUENCE [LARGE SCALE GENOMIC DNA]</scope>
</reference>
<name>A0ABC9AIN1_9POAL</name>
<accession>A0ABC9AIN1</accession>
<keyword evidence="3" id="KW-1185">Reference proteome</keyword>
<dbReference type="EMBL" id="OZ075130">
    <property type="protein sequence ID" value="CAL4976957.1"/>
    <property type="molecule type" value="Genomic_DNA"/>
</dbReference>
<dbReference type="AlphaFoldDB" id="A0ABC9AIN1"/>
<protein>
    <submittedName>
        <fullName evidence="2">Uncharacterized protein</fullName>
    </submittedName>
</protein>
<feature type="region of interest" description="Disordered" evidence="1">
    <location>
        <begin position="88"/>
        <end position="123"/>
    </location>
</feature>
<gene>
    <name evidence="2" type="ORF">URODEC1_LOCUS53908</name>
</gene>
<evidence type="ECO:0000313" key="2">
    <source>
        <dbReference type="EMBL" id="CAL4976957.1"/>
    </source>
</evidence>
<dbReference type="Proteomes" id="UP001497457">
    <property type="component" value="Chromosome 20rd"/>
</dbReference>
<evidence type="ECO:0000256" key="1">
    <source>
        <dbReference type="SAM" id="MobiDB-lite"/>
    </source>
</evidence>
<sequence length="123" mass="13172">MLRAANVTARPRWSGSGGAVRVRVRVRLAAVMLLVALLIALCIARADAAASLAGRTPSLEKGVASALENARAQEVVERGYYSTLAAADAEEEEDGPVLPQRVELEEIEDYKSSGPNNRHEPHP</sequence>